<feature type="compositionally biased region" description="Low complexity" evidence="1">
    <location>
        <begin position="58"/>
        <end position="67"/>
    </location>
</feature>
<organism evidence="3 4">
    <name type="scientific">Natronosporangium hydrolyticum</name>
    <dbReference type="NCBI Taxonomy" id="2811111"/>
    <lineage>
        <taxon>Bacteria</taxon>
        <taxon>Bacillati</taxon>
        <taxon>Actinomycetota</taxon>
        <taxon>Actinomycetes</taxon>
        <taxon>Micromonosporales</taxon>
        <taxon>Micromonosporaceae</taxon>
        <taxon>Natronosporangium</taxon>
    </lineage>
</organism>
<dbReference type="Proteomes" id="UP000662857">
    <property type="component" value="Chromosome"/>
</dbReference>
<keyword evidence="2" id="KW-0812">Transmembrane</keyword>
<name>A0A895YD20_9ACTN</name>
<sequence>MTLLASLAQAEVTEYAEPYDTIAAVAILLLLLVYLAGLPATVAVAAMHWRHRSRPRSARPTSTAAPPTTVPPMTVPPPTRPPPTVPATRFAPGPAAPPVAPAPLAAPPPAAGGAAGAALLQLQALEREVLALLETPAAAPWQRLAQQTAELVSRHGADPTLGPHAVGLRAVVAALAPLRMPAAAITEPPVVPLAAPTGELPASLRVGLCRLAAEGRPIPPQWAFAWYGHLWPRWPTEVDQRIEEIRQAFTARYQATYPHGGMILALVGGTLEVNYPPISARYGGRPIRVASSLPDVTAIPDPLRRLRAVGGAALAELRPPVTPPASPTGSSGPSR</sequence>
<proteinExistence type="predicted"/>
<feature type="transmembrane region" description="Helical" evidence="2">
    <location>
        <begin position="22"/>
        <end position="49"/>
    </location>
</feature>
<dbReference type="KEGG" id="nhy:JQS43_16690"/>
<keyword evidence="4" id="KW-1185">Reference proteome</keyword>
<accession>A0A895YD20</accession>
<evidence type="ECO:0000313" key="4">
    <source>
        <dbReference type="Proteomes" id="UP000662857"/>
    </source>
</evidence>
<dbReference type="AlphaFoldDB" id="A0A895YD20"/>
<feature type="compositionally biased region" description="Pro residues" evidence="1">
    <location>
        <begin position="68"/>
        <end position="85"/>
    </location>
</feature>
<evidence type="ECO:0000313" key="3">
    <source>
        <dbReference type="EMBL" id="QSB13259.1"/>
    </source>
</evidence>
<evidence type="ECO:0000256" key="1">
    <source>
        <dbReference type="SAM" id="MobiDB-lite"/>
    </source>
</evidence>
<reference evidence="3" key="1">
    <citation type="submission" date="2021-02" db="EMBL/GenBank/DDBJ databases">
        <title>Natrosporangium hydrolyticum gen. nov., sp. nov, a haloalkaliphilic actinobacterium from a soda solonchak soil.</title>
        <authorList>
            <person name="Sorokin D.Y."/>
            <person name="Khijniak T.V."/>
            <person name="Zakharycheva A.P."/>
            <person name="Boueva O.V."/>
            <person name="Ariskina E.V."/>
            <person name="Hahnke R.L."/>
            <person name="Bunk B."/>
            <person name="Sproer C."/>
            <person name="Schumann P."/>
            <person name="Evtushenko L.I."/>
            <person name="Kublanov I.V."/>
        </authorList>
    </citation>
    <scope>NUCLEOTIDE SEQUENCE</scope>
    <source>
        <strain evidence="3">DSM 106523</strain>
    </source>
</reference>
<keyword evidence="2" id="KW-1133">Transmembrane helix</keyword>
<evidence type="ECO:0000256" key="2">
    <source>
        <dbReference type="SAM" id="Phobius"/>
    </source>
</evidence>
<keyword evidence="2" id="KW-0472">Membrane</keyword>
<gene>
    <name evidence="3" type="ORF">JQS43_16690</name>
</gene>
<feature type="region of interest" description="Disordered" evidence="1">
    <location>
        <begin position="51"/>
        <end position="108"/>
    </location>
</feature>
<dbReference type="EMBL" id="CP070499">
    <property type="protein sequence ID" value="QSB13259.1"/>
    <property type="molecule type" value="Genomic_DNA"/>
</dbReference>
<dbReference type="RefSeq" id="WP_239675340.1">
    <property type="nucleotide sequence ID" value="NZ_CP070499.1"/>
</dbReference>
<feature type="compositionally biased region" description="Pro residues" evidence="1">
    <location>
        <begin position="94"/>
        <end position="108"/>
    </location>
</feature>
<protein>
    <submittedName>
        <fullName evidence="3">Uncharacterized protein</fullName>
    </submittedName>
</protein>